<reference evidence="8" key="1">
    <citation type="submission" date="2021-03" db="EMBL/GenBank/DDBJ databases">
        <title>Draft genome sequence of rust myrtle Austropuccinia psidii MF-1, a brazilian biotype.</title>
        <authorList>
            <person name="Quecine M.C."/>
            <person name="Pachon D.M.R."/>
            <person name="Bonatelli M.L."/>
            <person name="Correr F.H."/>
            <person name="Franceschini L.M."/>
            <person name="Leite T.F."/>
            <person name="Margarido G.R.A."/>
            <person name="Almeida C.A."/>
            <person name="Ferrarezi J.A."/>
            <person name="Labate C.A."/>
        </authorList>
    </citation>
    <scope>NUCLEOTIDE SEQUENCE</scope>
    <source>
        <strain evidence="8">MF-1</strain>
    </source>
</reference>
<dbReference type="InterPro" id="IPR052035">
    <property type="entry name" value="ZnF_BED_domain_contain"/>
</dbReference>
<keyword evidence="3" id="KW-0863">Zinc-finger</keyword>
<dbReference type="EMBL" id="AVOT02103350">
    <property type="protein sequence ID" value="MBW0578695.1"/>
    <property type="molecule type" value="Genomic_DNA"/>
</dbReference>
<sequence>MRNKLTKYLRLLLIEILVICASILDPWLKMKLSITHNLTLEKEIESRFVLEASNHLTNSNEPSQLPEPSHEHGSVLIDLMYTMAHPKGNTVKNELQKYFSKPPEVKTINVLLFWKSWATIFPTLKEMGCKYLAIPATSAPAEQVFCCGHKRITYQNAFWSSIHVEQLFSLKDCRPVTQNQSTSMTAKYHKSMV</sequence>
<evidence type="ECO:0000256" key="1">
    <source>
        <dbReference type="ARBA" id="ARBA00004123"/>
    </source>
</evidence>
<dbReference type="GO" id="GO:0005634">
    <property type="term" value="C:nucleus"/>
    <property type="evidence" value="ECO:0007669"/>
    <property type="project" value="UniProtKB-SubCell"/>
</dbReference>
<feature type="domain" description="HAT C-terminal dimerisation" evidence="7">
    <location>
        <begin position="94"/>
        <end position="156"/>
    </location>
</feature>
<keyword evidence="6" id="KW-1133">Transmembrane helix</keyword>
<feature type="transmembrane region" description="Helical" evidence="6">
    <location>
        <begin position="12"/>
        <end position="28"/>
    </location>
</feature>
<comment type="subcellular location">
    <subcellularLocation>
        <location evidence="1">Nucleus</location>
    </subcellularLocation>
</comment>
<name>A0A9Q3KGC0_9BASI</name>
<keyword evidence="2" id="KW-0479">Metal-binding</keyword>
<evidence type="ECO:0000313" key="8">
    <source>
        <dbReference type="EMBL" id="MBW0578695.1"/>
    </source>
</evidence>
<keyword evidence="6" id="KW-0472">Membrane</keyword>
<dbReference type="PANTHER" id="PTHR46481">
    <property type="entry name" value="ZINC FINGER BED DOMAIN-CONTAINING PROTEIN 4"/>
    <property type="match status" value="1"/>
</dbReference>
<dbReference type="Pfam" id="PF05699">
    <property type="entry name" value="Dimer_Tnp_hAT"/>
    <property type="match status" value="1"/>
</dbReference>
<dbReference type="SUPFAM" id="SSF53098">
    <property type="entry name" value="Ribonuclease H-like"/>
    <property type="match status" value="1"/>
</dbReference>
<dbReference type="InterPro" id="IPR008906">
    <property type="entry name" value="HATC_C_dom"/>
</dbReference>
<proteinExistence type="predicted"/>
<keyword evidence="6" id="KW-0812">Transmembrane</keyword>
<dbReference type="OrthoDB" id="2506934at2759"/>
<evidence type="ECO:0000259" key="7">
    <source>
        <dbReference type="Pfam" id="PF05699"/>
    </source>
</evidence>
<evidence type="ECO:0000256" key="4">
    <source>
        <dbReference type="ARBA" id="ARBA00022833"/>
    </source>
</evidence>
<dbReference type="GO" id="GO:0008270">
    <property type="term" value="F:zinc ion binding"/>
    <property type="evidence" value="ECO:0007669"/>
    <property type="project" value="UniProtKB-KW"/>
</dbReference>
<evidence type="ECO:0000256" key="5">
    <source>
        <dbReference type="ARBA" id="ARBA00023242"/>
    </source>
</evidence>
<evidence type="ECO:0000256" key="2">
    <source>
        <dbReference type="ARBA" id="ARBA00022723"/>
    </source>
</evidence>
<keyword evidence="5" id="KW-0539">Nucleus</keyword>
<dbReference type="InterPro" id="IPR012337">
    <property type="entry name" value="RNaseH-like_sf"/>
</dbReference>
<dbReference type="GO" id="GO:0046983">
    <property type="term" value="F:protein dimerization activity"/>
    <property type="evidence" value="ECO:0007669"/>
    <property type="project" value="InterPro"/>
</dbReference>
<evidence type="ECO:0000313" key="9">
    <source>
        <dbReference type="Proteomes" id="UP000765509"/>
    </source>
</evidence>
<keyword evidence="4" id="KW-0862">Zinc</keyword>
<dbReference type="AlphaFoldDB" id="A0A9Q3KGC0"/>
<organism evidence="8 9">
    <name type="scientific">Austropuccinia psidii MF-1</name>
    <dbReference type="NCBI Taxonomy" id="1389203"/>
    <lineage>
        <taxon>Eukaryota</taxon>
        <taxon>Fungi</taxon>
        <taxon>Dikarya</taxon>
        <taxon>Basidiomycota</taxon>
        <taxon>Pucciniomycotina</taxon>
        <taxon>Pucciniomycetes</taxon>
        <taxon>Pucciniales</taxon>
        <taxon>Sphaerophragmiaceae</taxon>
        <taxon>Austropuccinia</taxon>
    </lineage>
</organism>
<dbReference type="PANTHER" id="PTHR46481:SF10">
    <property type="entry name" value="ZINC FINGER BED DOMAIN-CONTAINING PROTEIN 39"/>
    <property type="match status" value="1"/>
</dbReference>
<gene>
    <name evidence="8" type="ORF">O181_118410</name>
</gene>
<accession>A0A9Q3KGC0</accession>
<evidence type="ECO:0000256" key="3">
    <source>
        <dbReference type="ARBA" id="ARBA00022771"/>
    </source>
</evidence>
<keyword evidence="9" id="KW-1185">Reference proteome</keyword>
<evidence type="ECO:0000256" key="6">
    <source>
        <dbReference type="SAM" id="Phobius"/>
    </source>
</evidence>
<dbReference type="Proteomes" id="UP000765509">
    <property type="component" value="Unassembled WGS sequence"/>
</dbReference>
<protein>
    <recommendedName>
        <fullName evidence="7">HAT C-terminal dimerisation domain-containing protein</fullName>
    </recommendedName>
</protein>
<comment type="caution">
    <text evidence="8">The sequence shown here is derived from an EMBL/GenBank/DDBJ whole genome shotgun (WGS) entry which is preliminary data.</text>
</comment>